<dbReference type="PANTHER" id="PTHR37763">
    <property type="entry name" value="EXOSOME COMPLEX EXONUCLEASE"/>
    <property type="match status" value="1"/>
</dbReference>
<protein>
    <submittedName>
        <fullName evidence="1">Uncharacterized protein</fullName>
    </submittedName>
</protein>
<sequence length="418" mass="48670">MRRNCLLSHILRCTEYIRAIRSGGGPRNFSVPFYHHQSQEPKEEFLPSEWYRSAFPKLVKLSNKLRNVDLIDGRLVNFDDDSTVIDDSLKHKIQKFRSVARVFIGSPTMQKALKEKVVPKSCFRSSSERKPITLNTLTKVSSILNLLPHQRRLVRTVICEQVTEHRIWTGTLEEILKELKTEMELMNDHRPPTKASHIGLQIISNCLRFLDDTRIKFDPDSISWMRPMPTKNADFTPPQHWKDLLEMFNDFSKCLDNEKGFLYHASKLEGMKEGLHNIKDILVDRGIGYKEARHQESLVKKRLIKSLGHSSQCFFTLLQYYFYGNVRDIQVEVHGGLYRGGKKKFYLCMGKILTSVEEKVLWCGVKQLDRALGIFKLVWETVGTKEVLELQGHLWCIGAEEKTLSYRGNEFFLHEIRL</sequence>
<keyword evidence="2" id="KW-1185">Reference proteome</keyword>
<gene>
    <name evidence="1" type="ORF">GIB67_017106</name>
</gene>
<organism evidence="1 2">
    <name type="scientific">Kingdonia uniflora</name>
    <dbReference type="NCBI Taxonomy" id="39325"/>
    <lineage>
        <taxon>Eukaryota</taxon>
        <taxon>Viridiplantae</taxon>
        <taxon>Streptophyta</taxon>
        <taxon>Embryophyta</taxon>
        <taxon>Tracheophyta</taxon>
        <taxon>Spermatophyta</taxon>
        <taxon>Magnoliopsida</taxon>
        <taxon>Ranunculales</taxon>
        <taxon>Circaeasteraceae</taxon>
        <taxon>Kingdonia</taxon>
    </lineage>
</organism>
<dbReference type="OrthoDB" id="770241at2759"/>
<name>A0A7J7NCV0_9MAGN</name>
<dbReference type="EMBL" id="JACGCM010000882">
    <property type="protein sequence ID" value="KAF6164903.1"/>
    <property type="molecule type" value="Genomic_DNA"/>
</dbReference>
<evidence type="ECO:0000313" key="2">
    <source>
        <dbReference type="Proteomes" id="UP000541444"/>
    </source>
</evidence>
<evidence type="ECO:0000313" key="1">
    <source>
        <dbReference type="EMBL" id="KAF6164903.1"/>
    </source>
</evidence>
<dbReference type="AlphaFoldDB" id="A0A7J7NCV0"/>
<dbReference type="PANTHER" id="PTHR37763:SF1">
    <property type="entry name" value="EXOSOME COMPLEX EXONUCLEASE"/>
    <property type="match status" value="1"/>
</dbReference>
<reference evidence="1 2" key="1">
    <citation type="journal article" date="2020" name="IScience">
        <title>Genome Sequencing of the Endangered Kingdonia uniflora (Circaeasteraceae, Ranunculales) Reveals Potential Mechanisms of Evolutionary Specialization.</title>
        <authorList>
            <person name="Sun Y."/>
            <person name="Deng T."/>
            <person name="Zhang A."/>
            <person name="Moore M.J."/>
            <person name="Landis J.B."/>
            <person name="Lin N."/>
            <person name="Zhang H."/>
            <person name="Zhang X."/>
            <person name="Huang J."/>
            <person name="Zhang X."/>
            <person name="Sun H."/>
            <person name="Wang H."/>
        </authorList>
    </citation>
    <scope>NUCLEOTIDE SEQUENCE [LARGE SCALE GENOMIC DNA]</scope>
    <source>
        <strain evidence="1">TB1705</strain>
        <tissue evidence="1">Leaf</tissue>
    </source>
</reference>
<dbReference type="Proteomes" id="UP000541444">
    <property type="component" value="Unassembled WGS sequence"/>
</dbReference>
<comment type="caution">
    <text evidence="1">The sequence shown here is derived from an EMBL/GenBank/DDBJ whole genome shotgun (WGS) entry which is preliminary data.</text>
</comment>
<proteinExistence type="predicted"/>
<accession>A0A7J7NCV0</accession>